<dbReference type="InterPro" id="IPR016602">
    <property type="entry name" value="UCP012666"/>
</dbReference>
<dbReference type="Proteomes" id="UP000077342">
    <property type="component" value="Unassembled WGS sequence"/>
</dbReference>
<reference evidence="3" key="1">
    <citation type="submission" date="2016-04" db="EMBL/GenBank/DDBJ databases">
        <authorList>
            <person name="Strapagiel D."/>
            <person name="Borowka P."/>
            <person name="Marciniak B."/>
            <person name="Bakula Z."/>
            <person name="Van Ingen J."/>
            <person name="Safianowska A."/>
            <person name="Dziadek J."/>
            <person name="Jagielski T."/>
        </authorList>
    </citation>
    <scope>NUCLEOTIDE SEQUENCE [LARGE SCALE GENOMIC DNA]</scope>
    <source>
        <strain evidence="3">1010001458</strain>
    </source>
</reference>
<dbReference type="Pfam" id="PF04107">
    <property type="entry name" value="GCS2"/>
    <property type="match status" value="1"/>
</dbReference>
<dbReference type="PANTHER" id="PTHR36510:SF3">
    <property type="entry name" value="CONSERVED PROTEIN"/>
    <property type="match status" value="1"/>
</dbReference>
<dbReference type="InterPro" id="IPR050141">
    <property type="entry name" value="GCL_type2/YbdK_subfam"/>
</dbReference>
<accession>A0A164B9V9</accession>
<dbReference type="GO" id="GO:0016879">
    <property type="term" value="F:ligase activity, forming carbon-nitrogen bonds"/>
    <property type="evidence" value="ECO:0007669"/>
    <property type="project" value="TreeGrafter"/>
</dbReference>
<dbReference type="EMBL" id="LWCI01000099">
    <property type="protein sequence ID" value="KZS63262.1"/>
    <property type="molecule type" value="Genomic_DNA"/>
</dbReference>
<gene>
    <name evidence="2" type="ORF">A4G28_10555</name>
</gene>
<evidence type="ECO:0000313" key="2">
    <source>
        <dbReference type="EMBL" id="KZS63262.1"/>
    </source>
</evidence>
<dbReference type="Gene3D" id="3.30.590.20">
    <property type="match status" value="1"/>
</dbReference>
<dbReference type="PIRSF" id="PIRSF012666">
    <property type="entry name" value="UCP012666"/>
    <property type="match status" value="1"/>
</dbReference>
<organism evidence="2 3">
    <name type="scientific">Mycobacterium ostraviense</name>
    <dbReference type="NCBI Taxonomy" id="2738409"/>
    <lineage>
        <taxon>Bacteria</taxon>
        <taxon>Bacillati</taxon>
        <taxon>Actinomycetota</taxon>
        <taxon>Actinomycetes</taxon>
        <taxon>Mycobacteriales</taxon>
        <taxon>Mycobacteriaceae</taxon>
        <taxon>Mycobacterium</taxon>
    </lineage>
</organism>
<dbReference type="AlphaFoldDB" id="A0A164B9V9"/>
<evidence type="ECO:0008006" key="4">
    <source>
        <dbReference type="Google" id="ProtNLM"/>
    </source>
</evidence>
<sequence length="492" mass="54627">MGDRVDASGLVVGHEREVRHRLGRCVAALRRMVDDGWFTGHQDSIGMEVELDLVDPLGRPRLVNDAVLARLGRADMQHELGQFNVELNLAPRRLHGSVLRDSERDLAEVLDGCRARIERLGTRLLAVGMLPTLSAEQLTVERISRNPRYELLSSRMSAARHRPFLVRIVDGCEPVEFTTDSVAPDAATTSLQLHLRVAPDRFAAYYNAAQAIAGAQVAVAANSPYLLGRQAWQETRITLLEQLLDSRRREEVRAGAPARVRLGDRWIEDPVELFDDLVRLFPPLFPMLEAQDPDAALQAGYAPTLRELRLHNGTVWRWNRPVYDVQAGQPQLRIENRVLPSGPTAVDMIANAAFYYGLVRAIADSTDSDAAPWRQLAFAAAEQNLHRGARDGLAARLHWQGGEQPVERLVGECLLPAAAAGLDAWGVDATDRDRYLGVIEARVRTGQTGAAWQTGVVRRLEDGGMQRITALHEMTRRYAENAHAGAPVHEWV</sequence>
<dbReference type="RefSeq" id="WP_075510095.1">
    <property type="nucleotide sequence ID" value="NZ_CP089224.1"/>
</dbReference>
<comment type="catalytic activity">
    <reaction evidence="1">
        <text>L-cysteine + L-glutamate + ATP = gamma-L-glutamyl-L-cysteine + ADP + phosphate + H(+)</text>
        <dbReference type="Rhea" id="RHEA:13285"/>
        <dbReference type="ChEBI" id="CHEBI:15378"/>
        <dbReference type="ChEBI" id="CHEBI:29985"/>
        <dbReference type="ChEBI" id="CHEBI:30616"/>
        <dbReference type="ChEBI" id="CHEBI:35235"/>
        <dbReference type="ChEBI" id="CHEBI:43474"/>
        <dbReference type="ChEBI" id="CHEBI:58173"/>
        <dbReference type="ChEBI" id="CHEBI:456216"/>
        <dbReference type="EC" id="6.3.2.2"/>
    </reaction>
</comment>
<protein>
    <recommendedName>
        <fullName evidence="4">Glutamate--cysteine ligase</fullName>
    </recommendedName>
</protein>
<dbReference type="SUPFAM" id="SSF55931">
    <property type="entry name" value="Glutamine synthetase/guanido kinase"/>
    <property type="match status" value="1"/>
</dbReference>
<dbReference type="InterPro" id="IPR006336">
    <property type="entry name" value="GCS2"/>
</dbReference>
<evidence type="ECO:0000256" key="1">
    <source>
        <dbReference type="ARBA" id="ARBA00048819"/>
    </source>
</evidence>
<evidence type="ECO:0000313" key="3">
    <source>
        <dbReference type="Proteomes" id="UP000077342"/>
    </source>
</evidence>
<comment type="caution">
    <text evidence="2">The sequence shown here is derived from an EMBL/GenBank/DDBJ whole genome shotgun (WGS) entry which is preliminary data.</text>
</comment>
<proteinExistence type="predicted"/>
<keyword evidence="3" id="KW-1185">Reference proteome</keyword>
<name>A0A164B9V9_9MYCO</name>
<dbReference type="PANTHER" id="PTHR36510">
    <property type="entry name" value="GLUTAMATE--CYSTEINE LIGASE 2-RELATED"/>
    <property type="match status" value="1"/>
</dbReference>
<dbReference type="InterPro" id="IPR014746">
    <property type="entry name" value="Gln_synth/guanido_kin_cat_dom"/>
</dbReference>